<dbReference type="EMBL" id="JAGIOD010000001">
    <property type="protein sequence ID" value="MBP2380648.1"/>
    <property type="molecule type" value="Genomic_DNA"/>
</dbReference>
<dbReference type="GO" id="GO:0003677">
    <property type="term" value="F:DNA binding"/>
    <property type="evidence" value="ECO:0007669"/>
    <property type="project" value="UniProtKB-KW"/>
</dbReference>
<feature type="region of interest" description="Disordered" evidence="1">
    <location>
        <begin position="244"/>
        <end position="264"/>
    </location>
</feature>
<evidence type="ECO:0000313" key="3">
    <source>
        <dbReference type="Proteomes" id="UP001519290"/>
    </source>
</evidence>
<evidence type="ECO:0000256" key="1">
    <source>
        <dbReference type="SAM" id="MobiDB-lite"/>
    </source>
</evidence>
<dbReference type="InterPro" id="IPR016032">
    <property type="entry name" value="Sig_transdc_resp-reg_C-effctor"/>
</dbReference>
<feature type="compositionally biased region" description="Basic residues" evidence="1">
    <location>
        <begin position="245"/>
        <end position="255"/>
    </location>
</feature>
<sequence length="264" mass="29388">MDDQDESHRPAALFFPGQSVGLGLDGRVEEISRLLVKAPLDDIHVDGHNWLRQRYREFVPLILPTALRAVEHGAPLDPTALGAFRRLAAECAAEHPRGDLSVVLRGAIPALRVFALVMQAFAQEPGARTLLAMSRASLIAHELSTCWVEAWWSRDSELASLSPVAENLTAEDIDLVPRTPDLEESDERMLALAAHGFSNQEISQETSYSKQAVAWRLGRLMKVWKAPNRTALVSFAFAKGWLRPRPARSRRRSRSRALEASDNE</sequence>
<keyword evidence="2" id="KW-0238">DNA-binding</keyword>
<name>A0ABS4WXE6_9MICO</name>
<evidence type="ECO:0000313" key="2">
    <source>
        <dbReference type="EMBL" id="MBP2380648.1"/>
    </source>
</evidence>
<dbReference type="SUPFAM" id="SSF46894">
    <property type="entry name" value="C-terminal effector domain of the bipartite response regulators"/>
    <property type="match status" value="1"/>
</dbReference>
<keyword evidence="3" id="KW-1185">Reference proteome</keyword>
<dbReference type="InterPro" id="IPR036388">
    <property type="entry name" value="WH-like_DNA-bd_sf"/>
</dbReference>
<accession>A0ABS4WXE6</accession>
<proteinExistence type="predicted"/>
<comment type="caution">
    <text evidence="2">The sequence shown here is derived from an EMBL/GenBank/DDBJ whole genome shotgun (WGS) entry which is preliminary data.</text>
</comment>
<dbReference type="Gene3D" id="1.10.10.10">
    <property type="entry name" value="Winged helix-like DNA-binding domain superfamily/Winged helix DNA-binding domain"/>
    <property type="match status" value="1"/>
</dbReference>
<reference evidence="2 3" key="1">
    <citation type="submission" date="2021-03" db="EMBL/GenBank/DDBJ databases">
        <title>Sequencing the genomes of 1000 actinobacteria strains.</title>
        <authorList>
            <person name="Klenk H.-P."/>
        </authorList>
    </citation>
    <scope>NUCLEOTIDE SEQUENCE [LARGE SCALE GENOMIC DNA]</scope>
    <source>
        <strain evidence="2 3">DSM 14566</strain>
    </source>
</reference>
<gene>
    <name evidence="2" type="ORF">JOF43_000605</name>
</gene>
<organism evidence="2 3">
    <name type="scientific">Brachybacterium sacelli</name>
    <dbReference type="NCBI Taxonomy" id="173364"/>
    <lineage>
        <taxon>Bacteria</taxon>
        <taxon>Bacillati</taxon>
        <taxon>Actinomycetota</taxon>
        <taxon>Actinomycetes</taxon>
        <taxon>Micrococcales</taxon>
        <taxon>Dermabacteraceae</taxon>
        <taxon>Brachybacterium</taxon>
    </lineage>
</organism>
<dbReference type="Proteomes" id="UP001519290">
    <property type="component" value="Unassembled WGS sequence"/>
</dbReference>
<protein>
    <submittedName>
        <fullName evidence="2">DNA-binding CsgD family transcriptional regulator</fullName>
    </submittedName>
</protein>
<dbReference type="RefSeq" id="WP_209898889.1">
    <property type="nucleotide sequence ID" value="NZ_BAAAJW010000014.1"/>
</dbReference>